<evidence type="ECO:0000313" key="6">
    <source>
        <dbReference type="EMBL" id="CAG8481877.1"/>
    </source>
</evidence>
<feature type="transmembrane region" description="Helical" evidence="5">
    <location>
        <begin position="73"/>
        <end position="92"/>
    </location>
</feature>
<feature type="transmembrane region" description="Helical" evidence="5">
    <location>
        <begin position="104"/>
        <end position="124"/>
    </location>
</feature>
<name>A0A9N8WBQ8_9GLOM</name>
<sequence length="203" mass="22959">MSTTDVTVLIPGNGQQTERPNPHTQHSLSRAEIVHGVANRIIYSRFYSWLYLGMALLSIVPIVLSLTEECQTVGFIVLEVIINTVMIAEVITRFLALGKLFWKSIFNIADIILVFLCVTTLIFLLKGGCSHKGEEVFDLVLLIARNLIQFGRIILMLRKNKKNRKARNATVNFDNIRESSVSMDIDSLSNRAFLITDEEDDFL</sequence>
<keyword evidence="3 5" id="KW-1133">Transmembrane helix</keyword>
<protein>
    <submittedName>
        <fullName evidence="6">10866_t:CDS:1</fullName>
    </submittedName>
</protein>
<evidence type="ECO:0000256" key="2">
    <source>
        <dbReference type="ARBA" id="ARBA00022692"/>
    </source>
</evidence>
<keyword evidence="7" id="KW-1185">Reference proteome</keyword>
<dbReference type="PANTHER" id="PTHR38483:SF1">
    <property type="entry name" value="ION TRANSPORT DOMAIN-CONTAINING PROTEIN"/>
    <property type="match status" value="1"/>
</dbReference>
<comment type="caution">
    <text evidence="6">The sequence shown here is derived from an EMBL/GenBank/DDBJ whole genome shotgun (WGS) entry which is preliminary data.</text>
</comment>
<keyword evidence="2 5" id="KW-0812">Transmembrane</keyword>
<accession>A0A9N8WBQ8</accession>
<reference evidence="6" key="1">
    <citation type="submission" date="2021-06" db="EMBL/GenBank/DDBJ databases">
        <authorList>
            <person name="Kallberg Y."/>
            <person name="Tangrot J."/>
            <person name="Rosling A."/>
        </authorList>
    </citation>
    <scope>NUCLEOTIDE SEQUENCE</scope>
    <source>
        <strain evidence="6">CL551</strain>
    </source>
</reference>
<comment type="subcellular location">
    <subcellularLocation>
        <location evidence="1">Membrane</location>
        <topology evidence="1">Multi-pass membrane protein</topology>
    </subcellularLocation>
</comment>
<evidence type="ECO:0000256" key="5">
    <source>
        <dbReference type="SAM" id="Phobius"/>
    </source>
</evidence>
<evidence type="ECO:0000313" key="7">
    <source>
        <dbReference type="Proteomes" id="UP000789342"/>
    </source>
</evidence>
<proteinExistence type="predicted"/>
<dbReference type="Gene3D" id="1.20.120.350">
    <property type="entry name" value="Voltage-gated potassium channels. Chain C"/>
    <property type="match status" value="1"/>
</dbReference>
<feature type="transmembrane region" description="Helical" evidence="5">
    <location>
        <begin position="49"/>
        <end position="67"/>
    </location>
</feature>
<dbReference type="InterPro" id="IPR027359">
    <property type="entry name" value="Volt_channel_dom_sf"/>
</dbReference>
<dbReference type="EMBL" id="CAJVPV010000972">
    <property type="protein sequence ID" value="CAG8481877.1"/>
    <property type="molecule type" value="Genomic_DNA"/>
</dbReference>
<dbReference type="GO" id="GO:0016020">
    <property type="term" value="C:membrane"/>
    <property type="evidence" value="ECO:0007669"/>
    <property type="project" value="UniProtKB-SubCell"/>
</dbReference>
<gene>
    <name evidence="6" type="ORF">AMORRO_LOCUS2349</name>
</gene>
<dbReference type="OrthoDB" id="429183at2759"/>
<organism evidence="6 7">
    <name type="scientific">Acaulospora morrowiae</name>
    <dbReference type="NCBI Taxonomy" id="94023"/>
    <lineage>
        <taxon>Eukaryota</taxon>
        <taxon>Fungi</taxon>
        <taxon>Fungi incertae sedis</taxon>
        <taxon>Mucoromycota</taxon>
        <taxon>Glomeromycotina</taxon>
        <taxon>Glomeromycetes</taxon>
        <taxon>Diversisporales</taxon>
        <taxon>Acaulosporaceae</taxon>
        <taxon>Acaulospora</taxon>
    </lineage>
</organism>
<dbReference type="AlphaFoldDB" id="A0A9N8WBQ8"/>
<dbReference type="Proteomes" id="UP000789342">
    <property type="component" value="Unassembled WGS sequence"/>
</dbReference>
<keyword evidence="4 5" id="KW-0472">Membrane</keyword>
<evidence type="ECO:0000256" key="3">
    <source>
        <dbReference type="ARBA" id="ARBA00022989"/>
    </source>
</evidence>
<evidence type="ECO:0000256" key="4">
    <source>
        <dbReference type="ARBA" id="ARBA00023136"/>
    </source>
</evidence>
<evidence type="ECO:0000256" key="1">
    <source>
        <dbReference type="ARBA" id="ARBA00004141"/>
    </source>
</evidence>
<dbReference type="PANTHER" id="PTHR38483">
    <property type="entry name" value="CHROMOSOME 1, WHOLE GENOME SHOTGUN SEQUENCE"/>
    <property type="match status" value="1"/>
</dbReference>
<feature type="transmembrane region" description="Helical" evidence="5">
    <location>
        <begin position="136"/>
        <end position="157"/>
    </location>
</feature>